<evidence type="ECO:0000256" key="3">
    <source>
        <dbReference type="ARBA" id="ARBA00022898"/>
    </source>
</evidence>
<dbReference type="InterPro" id="IPR027278">
    <property type="entry name" value="ACCD_DCysDesulf"/>
</dbReference>
<evidence type="ECO:0000256" key="2">
    <source>
        <dbReference type="ARBA" id="ARBA00008639"/>
    </source>
</evidence>
<gene>
    <name evidence="7" type="ORF">PSU93_07780</name>
</gene>
<reference evidence="7" key="1">
    <citation type="submission" date="2023-01" db="EMBL/GenBank/DDBJ databases">
        <title>Biogeochemical cycle of methane in antarctic sediments.</title>
        <authorList>
            <person name="Roldan D.M."/>
            <person name="Menes R.J."/>
        </authorList>
    </citation>
    <scope>NUCLEOTIDE SEQUENCE [LARGE SCALE GENOMIC DNA]</scope>
    <source>
        <strain evidence="7">K-2018 MAG008</strain>
    </source>
</reference>
<sequence>MHPELIKLEKTFKSSILTKIDDPMLAQYQIELWMKRDDLLHPVISGNKWRKLKYSLDHALSLGTDTIISMGGAYSNHLHALAYVGKVLGLKTIGLVRGEQLVTLTPTLSDINDWGMELRFVSRADYRLLRQYKNHQALPGLQPGQYWLTEGGAHALALKGVAELVNEIEIPYDTLCVPCGTGTTLAGIIDAAQEQVSVLGFAALKNAGFLTAEVEAMLSQSRNNWQINLGYHFGGFAKINAELSAFTDDFELKTGIPLEPVYTGKMMYAVYDLIKKHYFKPGERIIALHTGGLQGKRH</sequence>
<comment type="cofactor">
    <cofactor evidence="1">
        <name>pyridoxal 5'-phosphate</name>
        <dbReference type="ChEBI" id="CHEBI:597326"/>
    </cofactor>
</comment>
<evidence type="ECO:0000313" key="7">
    <source>
        <dbReference type="EMBL" id="MDI1231031.1"/>
    </source>
</evidence>
<evidence type="ECO:0000259" key="6">
    <source>
        <dbReference type="Pfam" id="PF00291"/>
    </source>
</evidence>
<feature type="active site" description="Nucleophile" evidence="4">
    <location>
        <position position="75"/>
    </location>
</feature>
<evidence type="ECO:0000256" key="5">
    <source>
        <dbReference type="PIRSR" id="PIRSR006278-2"/>
    </source>
</evidence>
<feature type="modified residue" description="N6-(pyridoxal phosphate)lysine" evidence="5">
    <location>
        <position position="48"/>
    </location>
</feature>
<dbReference type="Pfam" id="PF00291">
    <property type="entry name" value="PALP"/>
    <property type="match status" value="1"/>
</dbReference>
<keyword evidence="3 5" id="KW-0663">Pyridoxal phosphate</keyword>
<dbReference type="AlphaFoldDB" id="A0AA43Q765"/>
<proteinExistence type="inferred from homology"/>
<protein>
    <submittedName>
        <fullName evidence="7">Pyridoxal-phosphate dependent enzyme</fullName>
    </submittedName>
</protein>
<dbReference type="Gene3D" id="3.40.50.1100">
    <property type="match status" value="2"/>
</dbReference>
<evidence type="ECO:0000256" key="1">
    <source>
        <dbReference type="ARBA" id="ARBA00001933"/>
    </source>
</evidence>
<dbReference type="GO" id="GO:0019148">
    <property type="term" value="F:D-cysteine desulfhydrase activity"/>
    <property type="evidence" value="ECO:0007669"/>
    <property type="project" value="TreeGrafter"/>
</dbReference>
<dbReference type="EMBL" id="JAQSDF010000019">
    <property type="protein sequence ID" value="MDI1231031.1"/>
    <property type="molecule type" value="Genomic_DNA"/>
</dbReference>
<dbReference type="InterPro" id="IPR036052">
    <property type="entry name" value="TrpB-like_PALP_sf"/>
</dbReference>
<name>A0AA43Q765_9GAMM</name>
<dbReference type="PIRSF" id="PIRSF006278">
    <property type="entry name" value="ACCD_DCysDesulf"/>
    <property type="match status" value="1"/>
</dbReference>
<evidence type="ECO:0000313" key="8">
    <source>
        <dbReference type="Proteomes" id="UP001160519"/>
    </source>
</evidence>
<accession>A0AA43Q765</accession>
<organism evidence="7 8">
    <name type="scientific">Candidatus Methylobacter titanis</name>
    <dbReference type="NCBI Taxonomy" id="3053457"/>
    <lineage>
        <taxon>Bacteria</taxon>
        <taxon>Pseudomonadati</taxon>
        <taxon>Pseudomonadota</taxon>
        <taxon>Gammaproteobacteria</taxon>
        <taxon>Methylococcales</taxon>
        <taxon>Methylococcaceae</taxon>
        <taxon>Methylobacter</taxon>
    </lineage>
</organism>
<dbReference type="PANTHER" id="PTHR43780">
    <property type="entry name" value="1-AMINOCYCLOPROPANE-1-CARBOXYLATE DEAMINASE-RELATED"/>
    <property type="match status" value="1"/>
</dbReference>
<comment type="caution">
    <text evidence="7">The sequence shown here is derived from an EMBL/GenBank/DDBJ whole genome shotgun (WGS) entry which is preliminary data.</text>
</comment>
<comment type="similarity">
    <text evidence="2">Belongs to the ACC deaminase/D-cysteine desulfhydrase family.</text>
</comment>
<dbReference type="InterPro" id="IPR001926">
    <property type="entry name" value="TrpB-like_PALP"/>
</dbReference>
<evidence type="ECO:0000256" key="4">
    <source>
        <dbReference type="PIRSR" id="PIRSR006278-1"/>
    </source>
</evidence>
<dbReference type="PANTHER" id="PTHR43780:SF2">
    <property type="entry name" value="1-AMINOCYCLOPROPANE-1-CARBOXYLATE DEAMINASE-RELATED"/>
    <property type="match status" value="1"/>
</dbReference>
<keyword evidence="8" id="KW-1185">Reference proteome</keyword>
<dbReference type="Proteomes" id="UP001160519">
    <property type="component" value="Unassembled WGS sequence"/>
</dbReference>
<dbReference type="SUPFAM" id="SSF53686">
    <property type="entry name" value="Tryptophan synthase beta subunit-like PLP-dependent enzymes"/>
    <property type="match status" value="1"/>
</dbReference>
<feature type="domain" description="Tryptophan synthase beta chain-like PALP" evidence="6">
    <location>
        <begin position="26"/>
        <end position="291"/>
    </location>
</feature>